<evidence type="ECO:0000256" key="2">
    <source>
        <dbReference type="PROSITE-ProRule" id="PRU00284"/>
    </source>
</evidence>
<dbReference type="CDD" id="cd00130">
    <property type="entry name" value="PAS"/>
    <property type="match status" value="2"/>
</dbReference>
<proteinExistence type="inferred from homology"/>
<dbReference type="InterPro" id="IPR000727">
    <property type="entry name" value="T_SNARE_dom"/>
</dbReference>
<evidence type="ECO:0000313" key="6">
    <source>
        <dbReference type="EMBL" id="MFC7704791.1"/>
    </source>
</evidence>
<dbReference type="NCBIfam" id="TIGR00229">
    <property type="entry name" value="sensory_box"/>
    <property type="match status" value="2"/>
</dbReference>
<keyword evidence="2" id="KW-0807">Transducer</keyword>
<feature type="domain" description="PAC" evidence="4">
    <location>
        <begin position="205"/>
        <end position="257"/>
    </location>
</feature>
<accession>A0ABW2ULF7</accession>
<evidence type="ECO:0000259" key="4">
    <source>
        <dbReference type="PROSITE" id="PS50113"/>
    </source>
</evidence>
<dbReference type="PROSITE" id="PS50192">
    <property type="entry name" value="T_SNARE"/>
    <property type="match status" value="1"/>
</dbReference>
<comment type="caution">
    <text evidence="6">The sequence shown here is derived from an EMBL/GenBank/DDBJ whole genome shotgun (WGS) entry which is preliminary data.</text>
</comment>
<dbReference type="SUPFAM" id="SSF58104">
    <property type="entry name" value="Methyl-accepting chemotaxis protein (MCP) signaling domain"/>
    <property type="match status" value="1"/>
</dbReference>
<dbReference type="InterPro" id="IPR013655">
    <property type="entry name" value="PAS_fold_3"/>
</dbReference>
<comment type="similarity">
    <text evidence="1">Belongs to the methyl-accepting chemotaxis (MCP) protein family.</text>
</comment>
<dbReference type="Pfam" id="PF08448">
    <property type="entry name" value="PAS_4"/>
    <property type="match status" value="1"/>
</dbReference>
<feature type="domain" description="T-SNARE coiled-coil homology" evidence="5">
    <location>
        <begin position="407"/>
        <end position="469"/>
    </location>
</feature>
<dbReference type="EMBL" id="JBHTFQ010000005">
    <property type="protein sequence ID" value="MFC7704791.1"/>
    <property type="molecule type" value="Genomic_DNA"/>
</dbReference>
<dbReference type="PROSITE" id="PS50113">
    <property type="entry name" value="PAC"/>
    <property type="match status" value="2"/>
</dbReference>
<name>A0ABW2ULF7_9RHOB</name>
<dbReference type="InterPro" id="IPR035965">
    <property type="entry name" value="PAS-like_dom_sf"/>
</dbReference>
<dbReference type="Pfam" id="PF00015">
    <property type="entry name" value="MCPsignal"/>
    <property type="match status" value="1"/>
</dbReference>
<feature type="domain" description="Methyl-accepting transducer" evidence="3">
    <location>
        <begin position="255"/>
        <end position="491"/>
    </location>
</feature>
<dbReference type="SMART" id="SM00091">
    <property type="entry name" value="PAS"/>
    <property type="match status" value="2"/>
</dbReference>
<dbReference type="InterPro" id="IPR004089">
    <property type="entry name" value="MCPsignal_dom"/>
</dbReference>
<dbReference type="InterPro" id="IPR050903">
    <property type="entry name" value="Bact_Chemotaxis_MeTrfase"/>
</dbReference>
<dbReference type="PRINTS" id="PR00260">
    <property type="entry name" value="CHEMTRNSDUCR"/>
</dbReference>
<dbReference type="Pfam" id="PF08447">
    <property type="entry name" value="PAS_3"/>
    <property type="match status" value="1"/>
</dbReference>
<dbReference type="PANTHER" id="PTHR24422">
    <property type="entry name" value="CHEMOTAXIS PROTEIN METHYLTRANSFERASE"/>
    <property type="match status" value="1"/>
</dbReference>
<dbReference type="InterPro" id="IPR004090">
    <property type="entry name" value="Chemotax_Me-accpt_rcpt"/>
</dbReference>
<protein>
    <submittedName>
        <fullName evidence="6">Methyl-accepting chemotaxis protein</fullName>
    </submittedName>
</protein>
<evidence type="ECO:0000256" key="1">
    <source>
        <dbReference type="ARBA" id="ARBA00029447"/>
    </source>
</evidence>
<dbReference type="Proteomes" id="UP001596516">
    <property type="component" value="Unassembled WGS sequence"/>
</dbReference>
<dbReference type="RefSeq" id="WP_377403474.1">
    <property type="nucleotide sequence ID" value="NZ_JBHTFQ010000005.1"/>
</dbReference>
<gene>
    <name evidence="6" type="ORF">ACFQXB_11355</name>
</gene>
<dbReference type="InterPro" id="IPR000014">
    <property type="entry name" value="PAS"/>
</dbReference>
<dbReference type="SUPFAM" id="SSF55785">
    <property type="entry name" value="PYP-like sensor domain (PAS domain)"/>
    <property type="match status" value="2"/>
</dbReference>
<dbReference type="InterPro" id="IPR013656">
    <property type="entry name" value="PAS_4"/>
</dbReference>
<reference evidence="7" key="1">
    <citation type="journal article" date="2019" name="Int. J. Syst. Evol. Microbiol.">
        <title>The Global Catalogue of Microorganisms (GCM) 10K type strain sequencing project: providing services to taxonomists for standard genome sequencing and annotation.</title>
        <authorList>
            <consortium name="The Broad Institute Genomics Platform"/>
            <consortium name="The Broad Institute Genome Sequencing Center for Infectious Disease"/>
            <person name="Wu L."/>
            <person name="Ma J."/>
        </authorList>
    </citation>
    <scope>NUCLEOTIDE SEQUENCE [LARGE SCALE GENOMIC DNA]</scope>
    <source>
        <strain evidence="7">CGMCC 1.12750</strain>
    </source>
</reference>
<dbReference type="Gene3D" id="3.30.450.20">
    <property type="entry name" value="PAS domain"/>
    <property type="match status" value="2"/>
</dbReference>
<dbReference type="Gene3D" id="1.10.287.950">
    <property type="entry name" value="Methyl-accepting chemotaxis protein"/>
    <property type="match status" value="1"/>
</dbReference>
<dbReference type="PROSITE" id="PS50111">
    <property type="entry name" value="CHEMOTAXIS_TRANSDUC_2"/>
    <property type="match status" value="1"/>
</dbReference>
<sequence length="492" mass="52594">MIRFSPDADNARAVLAGLKRSQAVISFRPDGTIIAANENFLSAVGYSLTEIQGRHHSMFVDPAWRDSAEYAAFWQRLGAGNHDAGQYLRLAKGGRKIWIEASYIPVLDARGKVVQVVKFATDITARTMRLADLEGQVAALNKSQAVISFELDGTVIDANANFLATLGYSLAEIQGRHHSMFVDPAQRASPEYRAFWAKLASGQFDRGQYRRIGKGGREIWIEASYNPILDAEGTPCKVVKFATDITRQILLMRDLKRLIDTNFAEIDHAIGNLTRQSQAAMGAVQGTSSSFQSVAAASEEMSASLYEIADSMAQSRSAAETAQGSVERADRATQRLADATRAMSSIVELIQSVASQINMLALNATIESARAGEAGRGFAVVANEVKNLAGQAALATRNIVTEIENVQGVATDVVGSLQDIKSSITALRDSVTTTAHAVDQQSAATDEVAASMQSASAAVSGIGRNITEITSAIHQTAGIIGTTRDAAQVLAR</sequence>
<dbReference type="InterPro" id="IPR001610">
    <property type="entry name" value="PAC"/>
</dbReference>
<dbReference type="InterPro" id="IPR000700">
    <property type="entry name" value="PAS-assoc_C"/>
</dbReference>
<dbReference type="SMART" id="SM00283">
    <property type="entry name" value="MA"/>
    <property type="match status" value="1"/>
</dbReference>
<evidence type="ECO:0000259" key="5">
    <source>
        <dbReference type="PROSITE" id="PS50192"/>
    </source>
</evidence>
<feature type="domain" description="PAC" evidence="4">
    <location>
        <begin position="81"/>
        <end position="135"/>
    </location>
</feature>
<evidence type="ECO:0000313" key="7">
    <source>
        <dbReference type="Proteomes" id="UP001596516"/>
    </source>
</evidence>
<dbReference type="SMART" id="SM00086">
    <property type="entry name" value="PAC"/>
    <property type="match status" value="2"/>
</dbReference>
<organism evidence="6 7">
    <name type="scientific">Plastorhodobacter daqingensis</name>
    <dbReference type="NCBI Taxonomy" id="1387281"/>
    <lineage>
        <taxon>Bacteria</taxon>
        <taxon>Pseudomonadati</taxon>
        <taxon>Pseudomonadota</taxon>
        <taxon>Alphaproteobacteria</taxon>
        <taxon>Rhodobacterales</taxon>
        <taxon>Paracoccaceae</taxon>
        <taxon>Plastorhodobacter</taxon>
    </lineage>
</organism>
<dbReference type="PANTHER" id="PTHR24422:SF10">
    <property type="entry name" value="CHEMOTAXIS PROTEIN METHYLTRANSFERASE 2"/>
    <property type="match status" value="1"/>
</dbReference>
<keyword evidence="7" id="KW-1185">Reference proteome</keyword>
<evidence type="ECO:0000259" key="3">
    <source>
        <dbReference type="PROSITE" id="PS50111"/>
    </source>
</evidence>